<protein>
    <submittedName>
        <fullName evidence="1">Uncharacterized protein</fullName>
    </submittedName>
</protein>
<accession>A0A5K0WE37</accession>
<name>A0A5K0WE37_9MAGN</name>
<dbReference type="AlphaFoldDB" id="A0A5K0WE37"/>
<dbReference type="EMBL" id="LR721774">
    <property type="protein sequence ID" value="VVV50556.1"/>
    <property type="molecule type" value="Genomic_DNA"/>
</dbReference>
<proteinExistence type="predicted"/>
<organism evidence="1">
    <name type="scientific">Nymphaea colorata</name>
    <name type="common">pocket water lily</name>
    <dbReference type="NCBI Taxonomy" id="210225"/>
    <lineage>
        <taxon>Eukaryota</taxon>
        <taxon>Viridiplantae</taxon>
        <taxon>Streptophyta</taxon>
        <taxon>Embryophyta</taxon>
        <taxon>Tracheophyta</taxon>
        <taxon>Spermatophyta</taxon>
        <taxon>Magnoliopsida</taxon>
        <taxon>Nymphaeales</taxon>
        <taxon>Nymphaeaceae</taxon>
        <taxon>Nymphaea</taxon>
    </lineage>
</organism>
<evidence type="ECO:0000313" key="1">
    <source>
        <dbReference type="EMBL" id="VVV50556.1"/>
    </source>
</evidence>
<gene>
    <name evidence="1" type="ORF">NYM_LOCUS2978</name>
</gene>
<sequence>MHRAAFALPAFMKREVQGLLHW</sequence>
<reference evidence="1" key="1">
    <citation type="submission" date="2019-09" db="EMBL/GenBank/DDBJ databases">
        <authorList>
            <person name="Zhang L."/>
        </authorList>
    </citation>
    <scope>NUCLEOTIDE SEQUENCE</scope>
</reference>